<accession>A0A089ZFX9</accession>
<dbReference type="STRING" id="2162.BRM9_1099"/>
<evidence type="ECO:0000313" key="9">
    <source>
        <dbReference type="Proteomes" id="UP000029661"/>
    </source>
</evidence>
<dbReference type="GO" id="GO:0051912">
    <property type="term" value="F:CoB--CoM heterodisulfide reductase activity"/>
    <property type="evidence" value="ECO:0007669"/>
    <property type="project" value="UniProtKB-EC"/>
</dbReference>
<dbReference type="PANTHER" id="PTHR43255">
    <property type="entry name" value="IRON-SULFUR-BINDING OXIDOREDUCTASE FADF-RELATED-RELATED"/>
    <property type="match status" value="1"/>
</dbReference>
<evidence type="ECO:0000313" key="10">
    <source>
        <dbReference type="Proteomes" id="UP000062768"/>
    </source>
</evidence>
<keyword evidence="10" id="KW-1185">Reference proteome</keyword>
<reference evidence="8" key="2">
    <citation type="submission" date="2014-09" db="EMBL/GenBank/DDBJ databases">
        <authorList>
            <person name="Bishop-Lilly K.A."/>
            <person name="Broomall S.M."/>
            <person name="Chain P.S."/>
            <person name="Chertkov O."/>
            <person name="Coyne S.R."/>
            <person name="Daligault H.E."/>
            <person name="Davenport K.W."/>
            <person name="Erkkila T."/>
            <person name="Frey K.G."/>
            <person name="Gibbons H.S."/>
            <person name="Gu W."/>
            <person name="Jaissle J."/>
            <person name="Johnson S.L."/>
            <person name="Koroleva G.I."/>
            <person name="Ladner J.T."/>
            <person name="Lo C.-C."/>
            <person name="Minogue T.D."/>
            <person name="Munk C."/>
            <person name="Palacios G.F."/>
            <person name="Redden C.L."/>
            <person name="Rosenzweig C.N."/>
            <person name="Scholz M.B."/>
            <person name="Teshima H."/>
            <person name="Xu Y."/>
        </authorList>
    </citation>
    <scope>NUCLEOTIDE SEQUENCE</scope>
    <source>
        <strain evidence="8">Mb9</strain>
    </source>
</reference>
<keyword evidence="2" id="KW-0479">Metal-binding</keyword>
<keyword evidence="1" id="KW-0004">4Fe-4S</keyword>
<dbReference type="AlphaFoldDB" id="A0A089ZFX9"/>
<dbReference type="GeneID" id="26739491"/>
<dbReference type="GO" id="GO:0005886">
    <property type="term" value="C:plasma membrane"/>
    <property type="evidence" value="ECO:0007669"/>
    <property type="project" value="TreeGrafter"/>
</dbReference>
<name>A0A089ZFX9_METFO</name>
<reference evidence="7" key="1">
    <citation type="submission" date="2013-12" db="EMBL/GenBank/DDBJ databases">
        <title>The complete genome sequence of Methanobacterium sp. BRM9.</title>
        <authorList>
            <consortium name="Pastoral Greenhouse Gas Research Consortium"/>
            <person name="Kelly W.J."/>
            <person name="Leahy S.C."/>
            <person name="Perry R."/>
            <person name="Li D."/>
            <person name="Altermann E."/>
            <person name="Lambie S.C."/>
            <person name="Attwood G.T."/>
        </authorList>
    </citation>
    <scope>NUCLEOTIDE SEQUENCE [LARGE SCALE GENOMIC DNA]</scope>
    <source>
        <strain evidence="7">BRM9</strain>
    </source>
</reference>
<evidence type="ECO:0000313" key="7">
    <source>
        <dbReference type="EMBL" id="AIS31915.1"/>
    </source>
</evidence>
<protein>
    <submittedName>
        <fullName evidence="7">CoB--CoM heterodisulfide reductase subunit B HdrB2</fullName>
    </submittedName>
    <submittedName>
        <fullName evidence="8">CoB-CoM heterodisulfide reductase</fullName>
        <ecNumber evidence="8">1.8.98.1</ecNumber>
    </submittedName>
</protein>
<dbReference type="EMBL" id="CP006933">
    <property type="protein sequence ID" value="AIS31915.1"/>
    <property type="molecule type" value="Genomic_DNA"/>
</dbReference>
<gene>
    <name evidence="7" type="primary">hdrB2</name>
    <name evidence="7" type="ORF">BRM9_1099</name>
    <name evidence="8" type="ORF">MB9_1245</name>
</gene>
<dbReference type="EMBL" id="LN734822">
    <property type="protein sequence ID" value="CEL24883.1"/>
    <property type="molecule type" value="Genomic_DNA"/>
</dbReference>
<feature type="domain" description="Cysteine-rich" evidence="6">
    <location>
        <begin position="3"/>
        <end position="81"/>
    </location>
</feature>
<dbReference type="EC" id="1.8.98.1" evidence="8"/>
<dbReference type="OrthoDB" id="42878at2157"/>
<evidence type="ECO:0000256" key="3">
    <source>
        <dbReference type="ARBA" id="ARBA00023002"/>
    </source>
</evidence>
<dbReference type="Proteomes" id="UP000062768">
    <property type="component" value="Chromosome I"/>
</dbReference>
<evidence type="ECO:0000256" key="1">
    <source>
        <dbReference type="ARBA" id="ARBA00022485"/>
    </source>
</evidence>
<dbReference type="RefSeq" id="WP_048085086.1">
    <property type="nucleotide sequence ID" value="NZ_CP006933.1"/>
</dbReference>
<dbReference type="InterPro" id="IPR051460">
    <property type="entry name" value="HdrC_iron-sulfur_subunit"/>
</dbReference>
<evidence type="ECO:0000256" key="2">
    <source>
        <dbReference type="ARBA" id="ARBA00022723"/>
    </source>
</evidence>
<dbReference type="GO" id="GO:0046872">
    <property type="term" value="F:metal ion binding"/>
    <property type="evidence" value="ECO:0007669"/>
    <property type="project" value="UniProtKB-KW"/>
</dbReference>
<dbReference type="InterPro" id="IPR004017">
    <property type="entry name" value="Cys_rich_dom"/>
</dbReference>
<keyword evidence="4" id="KW-0408">Iron</keyword>
<organism evidence="7 9">
    <name type="scientific">Methanobacterium formicicum</name>
    <dbReference type="NCBI Taxonomy" id="2162"/>
    <lineage>
        <taxon>Archaea</taxon>
        <taxon>Methanobacteriati</taxon>
        <taxon>Methanobacteriota</taxon>
        <taxon>Methanomada group</taxon>
        <taxon>Methanobacteria</taxon>
        <taxon>Methanobacteriales</taxon>
        <taxon>Methanobacteriaceae</taxon>
        <taxon>Methanobacterium</taxon>
    </lineage>
</organism>
<sequence length="238" mass="26910">MIYFRGCLSREKLKEIPHATEELLHKAGIEYRILEDEGCCGSVLLRTGFKEEALAVMQDTLEDIRGEQVLVSCAGCYRTFKEDYPEILGEKVDVIHTSRLFQELVEEGLLETSPSQEKVTYHDPCHLGRHQKEYQTPREVICAYGELVEMERTQEKARCCGAGGGVKSAFPELSEEIGKNRVEDTRNTGATTLVTCCPFCILNLELSQKESSSSTRVTGEEVDILDLSQFLLRRLKHE</sequence>
<evidence type="ECO:0000256" key="4">
    <source>
        <dbReference type="ARBA" id="ARBA00023004"/>
    </source>
</evidence>
<feature type="domain" description="Cysteine-rich" evidence="6">
    <location>
        <begin position="119"/>
        <end position="204"/>
    </location>
</feature>
<evidence type="ECO:0000256" key="5">
    <source>
        <dbReference type="ARBA" id="ARBA00023014"/>
    </source>
</evidence>
<keyword evidence="3 8" id="KW-0560">Oxidoreductase</keyword>
<dbReference type="KEGG" id="mfc:BRM9_1099"/>
<dbReference type="GO" id="GO:0051539">
    <property type="term" value="F:4 iron, 4 sulfur cluster binding"/>
    <property type="evidence" value="ECO:0007669"/>
    <property type="project" value="UniProtKB-KW"/>
</dbReference>
<keyword evidence="5" id="KW-0411">Iron-sulfur</keyword>
<dbReference type="Proteomes" id="UP000029661">
    <property type="component" value="Chromosome"/>
</dbReference>
<evidence type="ECO:0000259" key="6">
    <source>
        <dbReference type="Pfam" id="PF02754"/>
    </source>
</evidence>
<dbReference type="Pfam" id="PF02754">
    <property type="entry name" value="CCG"/>
    <property type="match status" value="2"/>
</dbReference>
<dbReference type="PATRIC" id="fig|2162.10.peg.1303"/>
<dbReference type="PANTHER" id="PTHR43255:SF1">
    <property type="entry name" value="IRON-SULFUR-BINDING OXIDOREDUCTASE FADF-RELATED"/>
    <property type="match status" value="1"/>
</dbReference>
<proteinExistence type="predicted"/>
<evidence type="ECO:0000313" key="8">
    <source>
        <dbReference type="EMBL" id="CEL24883.1"/>
    </source>
</evidence>